<proteinExistence type="predicted"/>
<dbReference type="Proteomes" id="UP000430508">
    <property type="component" value="Chromosome"/>
</dbReference>
<organism evidence="1 2">
    <name type="scientific">Dehalobacter restrictus</name>
    <dbReference type="NCBI Taxonomy" id="55583"/>
    <lineage>
        <taxon>Bacteria</taxon>
        <taxon>Bacillati</taxon>
        <taxon>Bacillota</taxon>
        <taxon>Clostridia</taxon>
        <taxon>Eubacteriales</taxon>
        <taxon>Desulfitobacteriaceae</taxon>
        <taxon>Dehalobacter</taxon>
    </lineage>
</organism>
<gene>
    <name evidence="1" type="ORF">GQ588_12285</name>
</gene>
<accession>A0A857DKN2</accession>
<reference evidence="1 2" key="1">
    <citation type="submission" date="2019-12" db="EMBL/GenBank/DDBJ databases">
        <title>Sequence classification of anaerobic respiratory reductive dehalogenases: First we see many, then we see few.</title>
        <authorList>
            <person name="Molenda O."/>
            <person name="Puentes Jacome L.A."/>
            <person name="Cao X."/>
            <person name="Nesbo C.L."/>
            <person name="Tang S."/>
            <person name="Morson N."/>
            <person name="Patron J."/>
            <person name="Lomheim L."/>
            <person name="Wishart D.S."/>
            <person name="Edwards E.A."/>
        </authorList>
    </citation>
    <scope>NUCLEOTIDE SEQUENCE [LARGE SCALE GENOMIC DNA]</scope>
    <source>
        <strain evidence="1 2">12DCA</strain>
    </source>
</reference>
<name>A0A857DKN2_9FIRM</name>
<protein>
    <submittedName>
        <fullName evidence="1">Uncharacterized protein</fullName>
    </submittedName>
</protein>
<evidence type="ECO:0000313" key="1">
    <source>
        <dbReference type="EMBL" id="QHA01363.1"/>
    </source>
</evidence>
<sequence length="115" mass="13258">MNINEESLSEVVWPLLRASNARSSGAKPKTLDSQDTLRPSCSKAMTMALCHPARAVSCYQIEILRNSENSLEKLTLECLFYREKVNIAQSHKYDIIYLSYFLLHFFFDLENKAYS</sequence>
<dbReference type="AlphaFoldDB" id="A0A857DKN2"/>
<dbReference type="EMBL" id="CP046996">
    <property type="protein sequence ID" value="QHA01363.1"/>
    <property type="molecule type" value="Genomic_DNA"/>
</dbReference>
<evidence type="ECO:0000313" key="2">
    <source>
        <dbReference type="Proteomes" id="UP000430508"/>
    </source>
</evidence>